<organism evidence="2 3">
    <name type="scientific">Rotaria sordida</name>
    <dbReference type="NCBI Taxonomy" id="392033"/>
    <lineage>
        <taxon>Eukaryota</taxon>
        <taxon>Metazoa</taxon>
        <taxon>Spiralia</taxon>
        <taxon>Gnathifera</taxon>
        <taxon>Rotifera</taxon>
        <taxon>Eurotatoria</taxon>
        <taxon>Bdelloidea</taxon>
        <taxon>Philodinida</taxon>
        <taxon>Philodinidae</taxon>
        <taxon>Rotaria</taxon>
    </lineage>
</organism>
<reference evidence="2" key="1">
    <citation type="submission" date="2021-02" db="EMBL/GenBank/DDBJ databases">
        <authorList>
            <person name="Nowell W R."/>
        </authorList>
    </citation>
    <scope>NUCLEOTIDE SEQUENCE</scope>
</reference>
<sequence length="199" mass="23211">MLTDINEWGDTLIHNICQHVNKQIDRITQEYDNEMRYLKQRYQLFIDELYIHEQTNTTEQVNQLLDRCKALKFELAALEYTQQPIQLIQVTQQESVNINLNELNTIDTKNDKFDKKLIVIDDKEKDRSTYAGVSIKSTSTNSKQTNRRLLSIEISNDDDRSINNCDNMLDECSKCFMVFPSNMASADRTAHINGHTIND</sequence>
<dbReference type="Proteomes" id="UP000663823">
    <property type="component" value="Unassembled WGS sequence"/>
</dbReference>
<evidence type="ECO:0000313" key="1">
    <source>
        <dbReference type="EMBL" id="CAF1344780.1"/>
    </source>
</evidence>
<dbReference type="EMBL" id="CAJOAX010000619">
    <property type="protein sequence ID" value="CAF3624577.1"/>
    <property type="molecule type" value="Genomic_DNA"/>
</dbReference>
<proteinExistence type="predicted"/>
<dbReference type="EMBL" id="CAJNOO010003576">
    <property type="protein sequence ID" value="CAF1344780.1"/>
    <property type="molecule type" value="Genomic_DNA"/>
</dbReference>
<evidence type="ECO:0000313" key="3">
    <source>
        <dbReference type="Proteomes" id="UP000663823"/>
    </source>
</evidence>
<name>A0A818PJT5_9BILA</name>
<comment type="caution">
    <text evidence="2">The sequence shown here is derived from an EMBL/GenBank/DDBJ whole genome shotgun (WGS) entry which is preliminary data.</text>
</comment>
<dbReference type="AlphaFoldDB" id="A0A818PJT5"/>
<accession>A0A818PJT5</accession>
<dbReference type="Proteomes" id="UP000663882">
    <property type="component" value="Unassembled WGS sequence"/>
</dbReference>
<protein>
    <submittedName>
        <fullName evidence="2">Uncharacterized protein</fullName>
    </submittedName>
</protein>
<evidence type="ECO:0000313" key="2">
    <source>
        <dbReference type="EMBL" id="CAF3624577.1"/>
    </source>
</evidence>
<gene>
    <name evidence="2" type="ORF">OTI717_LOCUS7987</name>
    <name evidence="1" type="ORF">RFH988_LOCUS31978</name>
</gene>